<evidence type="ECO:0000313" key="2">
    <source>
        <dbReference type="EMBL" id="KAL2833137.1"/>
    </source>
</evidence>
<feature type="transmembrane region" description="Helical" evidence="1">
    <location>
        <begin position="21"/>
        <end position="40"/>
    </location>
</feature>
<protein>
    <submittedName>
        <fullName evidence="2">Uncharacterized protein</fullName>
    </submittedName>
</protein>
<keyword evidence="3" id="KW-1185">Reference proteome</keyword>
<keyword evidence="1" id="KW-1133">Transmembrane helix</keyword>
<gene>
    <name evidence="2" type="ORF">BJY01DRAFT_225461</name>
</gene>
<accession>A0ABR4IZB8</accession>
<evidence type="ECO:0000313" key="3">
    <source>
        <dbReference type="Proteomes" id="UP001610446"/>
    </source>
</evidence>
<comment type="caution">
    <text evidence="2">The sequence shown here is derived from an EMBL/GenBank/DDBJ whole genome shotgun (WGS) entry which is preliminary data.</text>
</comment>
<feature type="transmembrane region" description="Helical" evidence="1">
    <location>
        <begin position="82"/>
        <end position="101"/>
    </location>
</feature>
<reference evidence="2 3" key="1">
    <citation type="submission" date="2024-07" db="EMBL/GenBank/DDBJ databases">
        <title>Section-level genome sequencing and comparative genomics of Aspergillus sections Usti and Cavernicolus.</title>
        <authorList>
            <consortium name="Lawrence Berkeley National Laboratory"/>
            <person name="Nybo J.L."/>
            <person name="Vesth T.C."/>
            <person name="Theobald S."/>
            <person name="Frisvad J.C."/>
            <person name="Larsen T.O."/>
            <person name="Kjaerboelling I."/>
            <person name="Rothschild-Mancinelli K."/>
            <person name="Lyhne E.K."/>
            <person name="Kogle M.E."/>
            <person name="Barry K."/>
            <person name="Clum A."/>
            <person name="Na H."/>
            <person name="Ledsgaard L."/>
            <person name="Lin J."/>
            <person name="Lipzen A."/>
            <person name="Kuo A."/>
            <person name="Riley R."/>
            <person name="Mondo S."/>
            <person name="Labutti K."/>
            <person name="Haridas S."/>
            <person name="Pangalinan J."/>
            <person name="Salamov A.A."/>
            <person name="Simmons B.A."/>
            <person name="Magnuson J.K."/>
            <person name="Chen J."/>
            <person name="Drula E."/>
            <person name="Henrissat B."/>
            <person name="Wiebenga A."/>
            <person name="Lubbers R.J."/>
            <person name="Gomes A.C."/>
            <person name="Makela M.R."/>
            <person name="Stajich J."/>
            <person name="Grigoriev I.V."/>
            <person name="Mortensen U.H."/>
            <person name="De Vries R.P."/>
            <person name="Baker S.E."/>
            <person name="Andersen M.R."/>
        </authorList>
    </citation>
    <scope>NUCLEOTIDE SEQUENCE [LARGE SCALE GENOMIC DNA]</scope>
    <source>
        <strain evidence="2 3">CBS 123904</strain>
    </source>
</reference>
<keyword evidence="1" id="KW-0812">Transmembrane</keyword>
<name>A0ABR4IZB8_9EURO</name>
<dbReference type="EMBL" id="JBFXLU010000249">
    <property type="protein sequence ID" value="KAL2833137.1"/>
    <property type="molecule type" value="Genomic_DNA"/>
</dbReference>
<dbReference type="Proteomes" id="UP001610446">
    <property type="component" value="Unassembled WGS sequence"/>
</dbReference>
<keyword evidence="1" id="KW-0472">Membrane</keyword>
<organism evidence="2 3">
    <name type="scientific">Aspergillus pseudoustus</name>
    <dbReference type="NCBI Taxonomy" id="1810923"/>
    <lineage>
        <taxon>Eukaryota</taxon>
        <taxon>Fungi</taxon>
        <taxon>Dikarya</taxon>
        <taxon>Ascomycota</taxon>
        <taxon>Pezizomycotina</taxon>
        <taxon>Eurotiomycetes</taxon>
        <taxon>Eurotiomycetidae</taxon>
        <taxon>Eurotiales</taxon>
        <taxon>Aspergillaceae</taxon>
        <taxon>Aspergillus</taxon>
        <taxon>Aspergillus subgen. Nidulantes</taxon>
    </lineage>
</organism>
<sequence length="136" mass="15755">MSGHQAQRRRRLTQHEHQRTCPLISFLLTYLTHLITSPHLPPYTASTPTHRPTYLGTHLIAHICPCIVRSTIDFFFFLLPFLRYYLVLIGLGFCRFLAVAYHTHHSAWRRLFVHTVSVGLELISPGFDLILSALYI</sequence>
<evidence type="ECO:0000256" key="1">
    <source>
        <dbReference type="SAM" id="Phobius"/>
    </source>
</evidence>
<proteinExistence type="predicted"/>